<dbReference type="InterPro" id="IPR011335">
    <property type="entry name" value="Restrct_endonuc-II-like"/>
</dbReference>
<dbReference type="SUPFAM" id="SSF52540">
    <property type="entry name" value="P-loop containing nucleoside triphosphate hydrolases"/>
    <property type="match status" value="1"/>
</dbReference>
<evidence type="ECO:0000256" key="10">
    <source>
        <dbReference type="ARBA" id="ARBA00023235"/>
    </source>
</evidence>
<evidence type="ECO:0000256" key="8">
    <source>
        <dbReference type="ARBA" id="ARBA00023125"/>
    </source>
</evidence>
<dbReference type="GO" id="GO:0009338">
    <property type="term" value="C:exodeoxyribonuclease V complex"/>
    <property type="evidence" value="ECO:0007669"/>
    <property type="project" value="TreeGrafter"/>
</dbReference>
<gene>
    <name evidence="17" type="ORF">BSZ18_07275</name>
</gene>
<dbReference type="PROSITE" id="PS51217">
    <property type="entry name" value="UVRD_HELICASE_CTER"/>
    <property type="match status" value="1"/>
</dbReference>
<dbReference type="InterPro" id="IPR011604">
    <property type="entry name" value="PDDEXK-like_dom_sf"/>
</dbReference>
<dbReference type="InterPro" id="IPR014017">
    <property type="entry name" value="DNA_helicase_UvrD-like_C"/>
</dbReference>
<dbReference type="PANTHER" id="PTHR11070">
    <property type="entry name" value="UVRD / RECB / PCRA DNA HELICASE FAMILY MEMBER"/>
    <property type="match status" value="1"/>
</dbReference>
<dbReference type="EC" id="5.6.2.4" evidence="12"/>
<keyword evidence="10" id="KW-0413">Isomerase</keyword>
<dbReference type="PROSITE" id="PS51198">
    <property type="entry name" value="UVRD_HELICASE_ATP_BIND"/>
    <property type="match status" value="1"/>
</dbReference>
<evidence type="ECO:0000259" key="16">
    <source>
        <dbReference type="PROSITE" id="PS51217"/>
    </source>
</evidence>
<comment type="caution">
    <text evidence="17">The sequence shown here is derived from an EMBL/GenBank/DDBJ whole genome shotgun (WGS) entry which is preliminary data.</text>
</comment>
<dbReference type="EMBL" id="NAFI01000153">
    <property type="protein sequence ID" value="OSJ15660.1"/>
    <property type="molecule type" value="Genomic_DNA"/>
</dbReference>
<dbReference type="GO" id="GO:0000725">
    <property type="term" value="P:recombinational repair"/>
    <property type="evidence" value="ECO:0007669"/>
    <property type="project" value="TreeGrafter"/>
</dbReference>
<dbReference type="GO" id="GO:0004527">
    <property type="term" value="F:exonuclease activity"/>
    <property type="evidence" value="ECO:0007669"/>
    <property type="project" value="UniProtKB-KW"/>
</dbReference>
<dbReference type="Gene3D" id="3.40.50.300">
    <property type="entry name" value="P-loop containing nucleotide triphosphate hydrolases"/>
    <property type="match status" value="4"/>
</dbReference>
<keyword evidence="5 14" id="KW-0347">Helicase</keyword>
<evidence type="ECO:0000256" key="4">
    <source>
        <dbReference type="ARBA" id="ARBA00022801"/>
    </source>
</evidence>
<evidence type="ECO:0000256" key="14">
    <source>
        <dbReference type="PROSITE-ProRule" id="PRU00560"/>
    </source>
</evidence>
<organism evidence="17 18">
    <name type="scientific">Bradyrhizobium canariense</name>
    <dbReference type="NCBI Taxonomy" id="255045"/>
    <lineage>
        <taxon>Bacteria</taxon>
        <taxon>Pseudomonadati</taxon>
        <taxon>Pseudomonadota</taxon>
        <taxon>Alphaproteobacteria</taxon>
        <taxon>Hyphomicrobiales</taxon>
        <taxon>Nitrobacteraceae</taxon>
        <taxon>Bradyrhizobium</taxon>
    </lineage>
</organism>
<dbReference type="InterPro" id="IPR000212">
    <property type="entry name" value="DNA_helicase_UvrD/REP"/>
</dbReference>
<dbReference type="RefSeq" id="WP_085358327.1">
    <property type="nucleotide sequence ID" value="NZ_NAFD01000163.1"/>
</dbReference>
<dbReference type="InterPro" id="IPR038726">
    <property type="entry name" value="PDDEXK_AddAB-type"/>
</dbReference>
<dbReference type="Pfam" id="PF12705">
    <property type="entry name" value="PDDEXK_1"/>
    <property type="match status" value="1"/>
</dbReference>
<feature type="domain" description="UvrD-like helicase ATP-binding" evidence="15">
    <location>
        <begin position="4"/>
        <end position="467"/>
    </location>
</feature>
<dbReference type="InterPro" id="IPR027417">
    <property type="entry name" value="P-loop_NTPase"/>
</dbReference>
<keyword evidence="3" id="KW-0227">DNA damage</keyword>
<dbReference type="GO" id="GO:0005524">
    <property type="term" value="F:ATP binding"/>
    <property type="evidence" value="ECO:0007669"/>
    <property type="project" value="UniProtKB-UniRule"/>
</dbReference>
<evidence type="ECO:0000256" key="2">
    <source>
        <dbReference type="ARBA" id="ARBA00022741"/>
    </source>
</evidence>
<evidence type="ECO:0000256" key="1">
    <source>
        <dbReference type="ARBA" id="ARBA00022722"/>
    </source>
</evidence>
<keyword evidence="8" id="KW-0238">DNA-binding</keyword>
<dbReference type="OrthoDB" id="9810135at2"/>
<evidence type="ECO:0000256" key="7">
    <source>
        <dbReference type="ARBA" id="ARBA00022840"/>
    </source>
</evidence>
<dbReference type="GO" id="GO:0005829">
    <property type="term" value="C:cytosol"/>
    <property type="evidence" value="ECO:0007669"/>
    <property type="project" value="TreeGrafter"/>
</dbReference>
<proteinExistence type="predicted"/>
<dbReference type="Gene3D" id="3.90.320.10">
    <property type="match status" value="1"/>
</dbReference>
<dbReference type="Proteomes" id="UP000193553">
    <property type="component" value="Unassembled WGS sequence"/>
</dbReference>
<keyword evidence="4 14" id="KW-0378">Hydrolase</keyword>
<evidence type="ECO:0000256" key="6">
    <source>
        <dbReference type="ARBA" id="ARBA00022839"/>
    </source>
</evidence>
<dbReference type="FunFam" id="3.40.50.300:FF:004145">
    <property type="entry name" value="DNA helicase"/>
    <property type="match status" value="1"/>
</dbReference>
<evidence type="ECO:0000259" key="15">
    <source>
        <dbReference type="PROSITE" id="PS51198"/>
    </source>
</evidence>
<sequence>MTMIADAGERFRALTEIASTQIVEAAAGTGKTSLLAGRVVMLLASGIDPRSIAAITFTELAAGELRQRIADYLDSLIDGRVPEELRICLPNGPSAAQGTALRAAAVQFDQLVCSTIHGFCHDLLATYSVEAGIDPGAEILDGDQADFAFDSIFDQWWRNRLDGTCRDDDPIASVARRDPRGAEALLRNFANFRRRYRTARPMQPDLDPNADLDFTESVREFRRWCDHVGAPREADAEVAALEALASHFERRFDPLPGFERLWGLAHPAPLPIMRKGSFDLREYRRRSMWRKAMGREAGDRLTDQAEEHYARCRAAYSALMGRIATALISTFAAELDGVLADYEAFKKRAAVLDFDDLLFTCRDVLRAHPGVRQAAAGRFARILVDEFQDTDPVQAEVLFLLCGSGDITEVWHRRRLNPGQLFLVGDPKQAIYRFRGADLATYLTVRRAVEEQFPDSILRVTSNFRSRGQILEHVNRCFEERLSAQEAGYVALRSTRREAEHGFPCVAKVSIQLPPETRVDSSRDEEASVVAEVCARLIGNLELKLNNGESRRLTPGDIALLAPVSTDLWRYERALEEAGLPFASQAGKNLFRRQEAQDFVALVRTLADPHDTLALGALLRGPLVGLTEQELLDVTHSLPSPDQEERLARLSLRTDPALVKNEVAREVLTVLRDLRRRVHRTTPALLLTEAVERLRARAIMTARSADQAVRSLANIDGLLERARSYGVRGLAQFAADIDDEWSNGSGHPEGMVEADGNSIEIVTVHSSKGLEWPVVIPINRASMPRRAETFVYRRTDESLHWALGQVVPPTLEDALRAENVEKQNENLRLLYVACTRAMEMLIVPEFSWSNDASWAKLLDLNLGDVPELNLGRLPRAKVVPPSSTENRQTAEVFAAEQSSLEEASQPIRWIRPSDGDQDVIQIQISNAFGEDEPLQPSVSIEGGRTRGVLLHKLMEELVSGELDEAIEAIASRARTLAEQLATQGSFGKPLDAVELAETALQTIRLPEIEPFRKTLTAEVPIYGSAPASANRLIGGRADAVAQTTDGGRIVFDWKSDIAPKEADRSAYRQQLGQYLHVLGAQRGAIVYMTLGRVDWISASGS</sequence>
<dbReference type="PANTHER" id="PTHR11070:SF23">
    <property type="entry name" value="RECBCD ENZYME SUBUNIT RECB"/>
    <property type="match status" value="1"/>
</dbReference>
<feature type="domain" description="UvrD-like helicase C-terminal" evidence="16">
    <location>
        <begin position="468"/>
        <end position="769"/>
    </location>
</feature>
<evidence type="ECO:0000256" key="5">
    <source>
        <dbReference type="ARBA" id="ARBA00022806"/>
    </source>
</evidence>
<feature type="binding site" evidence="14">
    <location>
        <begin position="25"/>
        <end position="32"/>
    </location>
    <ligand>
        <name>ATP</name>
        <dbReference type="ChEBI" id="CHEBI:30616"/>
    </ligand>
</feature>
<name>A0A1X3HBY7_9BRAD</name>
<comment type="catalytic activity">
    <reaction evidence="11">
        <text>Couples ATP hydrolysis with the unwinding of duplex DNA by translocating in the 3'-5' direction.</text>
        <dbReference type="EC" id="5.6.2.4"/>
    </reaction>
</comment>
<dbReference type="GO" id="GO:0003677">
    <property type="term" value="F:DNA binding"/>
    <property type="evidence" value="ECO:0007669"/>
    <property type="project" value="UniProtKB-KW"/>
</dbReference>
<keyword evidence="6" id="KW-0269">Exonuclease</keyword>
<keyword evidence="9" id="KW-0234">DNA repair</keyword>
<dbReference type="AlphaFoldDB" id="A0A1X3HBY7"/>
<evidence type="ECO:0000256" key="3">
    <source>
        <dbReference type="ARBA" id="ARBA00022763"/>
    </source>
</evidence>
<dbReference type="SUPFAM" id="SSF52980">
    <property type="entry name" value="Restriction endonuclease-like"/>
    <property type="match status" value="1"/>
</dbReference>
<comment type="catalytic activity">
    <reaction evidence="13">
        <text>ATP + H2O = ADP + phosphate + H(+)</text>
        <dbReference type="Rhea" id="RHEA:13065"/>
        <dbReference type="ChEBI" id="CHEBI:15377"/>
        <dbReference type="ChEBI" id="CHEBI:15378"/>
        <dbReference type="ChEBI" id="CHEBI:30616"/>
        <dbReference type="ChEBI" id="CHEBI:43474"/>
        <dbReference type="ChEBI" id="CHEBI:456216"/>
        <dbReference type="EC" id="5.6.2.4"/>
    </reaction>
</comment>
<evidence type="ECO:0000256" key="9">
    <source>
        <dbReference type="ARBA" id="ARBA00023204"/>
    </source>
</evidence>
<dbReference type="Pfam" id="PF13361">
    <property type="entry name" value="UvrD_C"/>
    <property type="match status" value="2"/>
</dbReference>
<evidence type="ECO:0000256" key="11">
    <source>
        <dbReference type="ARBA" id="ARBA00034617"/>
    </source>
</evidence>
<evidence type="ECO:0000256" key="12">
    <source>
        <dbReference type="ARBA" id="ARBA00034808"/>
    </source>
</evidence>
<dbReference type="Gene3D" id="1.10.486.10">
    <property type="entry name" value="PCRA, domain 4"/>
    <property type="match status" value="1"/>
</dbReference>
<dbReference type="InterPro" id="IPR014016">
    <property type="entry name" value="UvrD-like_ATP-bd"/>
</dbReference>
<evidence type="ECO:0000313" key="18">
    <source>
        <dbReference type="Proteomes" id="UP000193553"/>
    </source>
</evidence>
<keyword evidence="2 14" id="KW-0547">Nucleotide-binding</keyword>
<keyword evidence="1" id="KW-0540">Nuclease</keyword>
<protein>
    <recommendedName>
        <fullName evidence="12">DNA 3'-5' helicase</fullName>
        <ecNumber evidence="12">5.6.2.4</ecNumber>
    </recommendedName>
</protein>
<dbReference type="Pfam" id="PF00580">
    <property type="entry name" value="UvrD-helicase"/>
    <property type="match status" value="1"/>
</dbReference>
<reference evidence="17 18" key="1">
    <citation type="submission" date="2017-03" db="EMBL/GenBank/DDBJ databases">
        <title>Whole genome sequences of fourteen strains of Bradyrhizobium canariense and one strain of Bradyrhizobium japonicum isolated from Lupinus (Papilionoideae: Genisteae) species in Algeria.</title>
        <authorList>
            <person name="Crovadore J."/>
            <person name="Chekireb D."/>
            <person name="Brachmann A."/>
            <person name="Chablais R."/>
            <person name="Cochard B."/>
            <person name="Lefort F."/>
        </authorList>
    </citation>
    <scope>NUCLEOTIDE SEQUENCE [LARGE SCALE GENOMIC DNA]</scope>
    <source>
        <strain evidence="17 18">UBMA195</strain>
    </source>
</reference>
<keyword evidence="7 14" id="KW-0067">ATP-binding</keyword>
<accession>A0A1X3HBY7</accession>
<dbReference type="GO" id="GO:0043138">
    <property type="term" value="F:3'-5' DNA helicase activity"/>
    <property type="evidence" value="ECO:0007669"/>
    <property type="project" value="UniProtKB-EC"/>
</dbReference>
<evidence type="ECO:0000256" key="13">
    <source>
        <dbReference type="ARBA" id="ARBA00048988"/>
    </source>
</evidence>
<evidence type="ECO:0000313" key="17">
    <source>
        <dbReference type="EMBL" id="OSJ15660.1"/>
    </source>
</evidence>